<evidence type="ECO:0000256" key="5">
    <source>
        <dbReference type="ARBA" id="ARBA00022777"/>
    </source>
</evidence>
<dbReference type="InterPro" id="IPR000719">
    <property type="entry name" value="Prot_kinase_dom"/>
</dbReference>
<evidence type="ECO:0000256" key="10">
    <source>
        <dbReference type="RuleBase" id="RU000304"/>
    </source>
</evidence>
<feature type="domain" description="Protein kinase" evidence="11">
    <location>
        <begin position="31"/>
        <end position="288"/>
    </location>
</feature>
<dbReference type="PROSITE" id="PS00107">
    <property type="entry name" value="PROTEIN_KINASE_ATP"/>
    <property type="match status" value="1"/>
</dbReference>
<dbReference type="FunFam" id="3.30.200.20:FF:000819">
    <property type="entry name" value="Uncharacterized protein"/>
    <property type="match status" value="1"/>
</dbReference>
<dbReference type="FunFam" id="1.10.510.10:FF:000454">
    <property type="entry name" value="Uncharacterized protein"/>
    <property type="match status" value="1"/>
</dbReference>
<sequence length="374" mass="42907">MGGCEFKFRGSCDDTCIDIVIIFIEMSLQNFELISVIGQGGFGKVYKARLQKTKNLIVALKVMSKVRVIQKKSVSSVMNELQILSTLKHDFIINIVSAFQDRYQLYLAMDFLAGGDLRFHICKYRKFSEQITKHIAACIIIGLDYIHSNGIIHRDIKPENLVFDSDGFLRITDFGIARIWKPQNSHETSGTPGYMAPEVMCRQNHGVAVDYFALGVIMHECILGKRPYNGKNRQEIRDQIIAKQVILTDIPQGWSENAINFTNLLMHRKPTIRLGCNGPEEVKNHPWFRDINWAQYEQKLVASPFIPDGKLENYLKSNRLESLEDQSILHCEQIQFQEQFLGYEYLPQINGQTSLMSAFASPRTSNIRTQLKEY</sequence>
<dbReference type="GO" id="GO:0005524">
    <property type="term" value="F:ATP binding"/>
    <property type="evidence" value="ECO:0007669"/>
    <property type="project" value="UniProtKB-UniRule"/>
</dbReference>
<dbReference type="HOGENOM" id="CLU_000288_63_5_1"/>
<accession>A0CPK1</accession>
<dbReference type="STRING" id="5888.A0CPK1"/>
<evidence type="ECO:0000256" key="9">
    <source>
        <dbReference type="PROSITE-ProRule" id="PRU10141"/>
    </source>
</evidence>
<comment type="catalytic activity">
    <reaction evidence="7">
        <text>L-threonyl-[protein] + ATP = O-phospho-L-threonyl-[protein] + ADP + H(+)</text>
        <dbReference type="Rhea" id="RHEA:46608"/>
        <dbReference type="Rhea" id="RHEA-COMP:11060"/>
        <dbReference type="Rhea" id="RHEA-COMP:11605"/>
        <dbReference type="ChEBI" id="CHEBI:15378"/>
        <dbReference type="ChEBI" id="CHEBI:30013"/>
        <dbReference type="ChEBI" id="CHEBI:30616"/>
        <dbReference type="ChEBI" id="CHEBI:61977"/>
        <dbReference type="ChEBI" id="CHEBI:456216"/>
        <dbReference type="EC" id="2.7.11.1"/>
    </reaction>
</comment>
<keyword evidence="4 9" id="KW-0547">Nucleotide-binding</keyword>
<keyword evidence="5" id="KW-0418">Kinase</keyword>
<dbReference type="SUPFAM" id="SSF56112">
    <property type="entry name" value="Protein kinase-like (PK-like)"/>
    <property type="match status" value="1"/>
</dbReference>
<evidence type="ECO:0000259" key="12">
    <source>
        <dbReference type="PROSITE" id="PS51285"/>
    </source>
</evidence>
<evidence type="ECO:0000256" key="7">
    <source>
        <dbReference type="ARBA" id="ARBA00047899"/>
    </source>
</evidence>
<dbReference type="Gene3D" id="1.10.510.10">
    <property type="entry name" value="Transferase(Phosphotransferase) domain 1"/>
    <property type="match status" value="1"/>
</dbReference>
<dbReference type="InterPro" id="IPR000961">
    <property type="entry name" value="AGC-kinase_C"/>
</dbReference>
<evidence type="ECO:0000256" key="8">
    <source>
        <dbReference type="ARBA" id="ARBA00048679"/>
    </source>
</evidence>
<evidence type="ECO:0000256" key="6">
    <source>
        <dbReference type="ARBA" id="ARBA00022840"/>
    </source>
</evidence>
<dbReference type="PROSITE" id="PS00108">
    <property type="entry name" value="PROTEIN_KINASE_ST"/>
    <property type="match status" value="1"/>
</dbReference>
<reference evidence="13 14" key="1">
    <citation type="journal article" date="2006" name="Nature">
        <title>Global trends of whole-genome duplications revealed by the ciliate Paramecium tetraurelia.</title>
        <authorList>
            <consortium name="Genoscope"/>
            <person name="Aury J.-M."/>
            <person name="Jaillon O."/>
            <person name="Duret L."/>
            <person name="Noel B."/>
            <person name="Jubin C."/>
            <person name="Porcel B.M."/>
            <person name="Segurens B."/>
            <person name="Daubin V."/>
            <person name="Anthouard V."/>
            <person name="Aiach N."/>
            <person name="Arnaiz O."/>
            <person name="Billaut A."/>
            <person name="Beisson J."/>
            <person name="Blanc I."/>
            <person name="Bouhouche K."/>
            <person name="Camara F."/>
            <person name="Duharcourt S."/>
            <person name="Guigo R."/>
            <person name="Gogendeau D."/>
            <person name="Katinka M."/>
            <person name="Keller A.-M."/>
            <person name="Kissmehl R."/>
            <person name="Klotz C."/>
            <person name="Koll F."/>
            <person name="Le Moue A."/>
            <person name="Lepere C."/>
            <person name="Malinsky S."/>
            <person name="Nowacki M."/>
            <person name="Nowak J.K."/>
            <person name="Plattner H."/>
            <person name="Poulain J."/>
            <person name="Ruiz F."/>
            <person name="Serrano V."/>
            <person name="Zagulski M."/>
            <person name="Dessen P."/>
            <person name="Betermier M."/>
            <person name="Weissenbach J."/>
            <person name="Scarpelli C."/>
            <person name="Schachter V."/>
            <person name="Sperling L."/>
            <person name="Meyer E."/>
            <person name="Cohen J."/>
            <person name="Wincker P."/>
        </authorList>
    </citation>
    <scope>NUCLEOTIDE SEQUENCE [LARGE SCALE GENOMIC DNA]</scope>
    <source>
        <strain evidence="13 14">Stock d4-2</strain>
    </source>
</reference>
<dbReference type="EC" id="2.7.11.1" evidence="1"/>
<keyword evidence="2 10" id="KW-0723">Serine/threonine-protein kinase</keyword>
<dbReference type="PANTHER" id="PTHR24356:SF374">
    <property type="entry name" value="PROTEIN KINASE DOMAIN-CONTAINING PROTEIN"/>
    <property type="match status" value="1"/>
</dbReference>
<dbReference type="InterPro" id="IPR008271">
    <property type="entry name" value="Ser/Thr_kinase_AS"/>
</dbReference>
<keyword evidence="3" id="KW-0808">Transferase</keyword>
<dbReference type="AlphaFoldDB" id="A0CPK1"/>
<dbReference type="PROSITE" id="PS50011">
    <property type="entry name" value="PROTEIN_KINASE_DOM"/>
    <property type="match status" value="1"/>
</dbReference>
<dbReference type="OrthoDB" id="354826at2759"/>
<evidence type="ECO:0000256" key="1">
    <source>
        <dbReference type="ARBA" id="ARBA00012513"/>
    </source>
</evidence>
<dbReference type="EMBL" id="CT868130">
    <property type="protein sequence ID" value="CAK72718.1"/>
    <property type="molecule type" value="Genomic_DNA"/>
</dbReference>
<dbReference type="GO" id="GO:0035556">
    <property type="term" value="P:intracellular signal transduction"/>
    <property type="evidence" value="ECO:0000318"/>
    <property type="project" value="GO_Central"/>
</dbReference>
<keyword evidence="14" id="KW-1185">Reference proteome</keyword>
<evidence type="ECO:0000256" key="3">
    <source>
        <dbReference type="ARBA" id="ARBA00022679"/>
    </source>
</evidence>
<comment type="similarity">
    <text evidence="10">Belongs to the protein kinase superfamily.</text>
</comment>
<evidence type="ECO:0000256" key="2">
    <source>
        <dbReference type="ARBA" id="ARBA00022527"/>
    </source>
</evidence>
<dbReference type="PANTHER" id="PTHR24356">
    <property type="entry name" value="SERINE/THREONINE-PROTEIN KINASE"/>
    <property type="match status" value="1"/>
</dbReference>
<feature type="domain" description="AGC-kinase C-terminal" evidence="12">
    <location>
        <begin position="289"/>
        <end position="355"/>
    </location>
</feature>
<name>A0CPK1_PARTE</name>
<dbReference type="GeneID" id="5025900"/>
<dbReference type="InterPro" id="IPR011009">
    <property type="entry name" value="Kinase-like_dom_sf"/>
</dbReference>
<evidence type="ECO:0000313" key="14">
    <source>
        <dbReference type="Proteomes" id="UP000000600"/>
    </source>
</evidence>
<dbReference type="InParanoid" id="A0CPK1"/>
<dbReference type="Pfam" id="PF00069">
    <property type="entry name" value="Pkinase"/>
    <property type="match status" value="1"/>
</dbReference>
<dbReference type="Gene3D" id="3.30.200.20">
    <property type="entry name" value="Phosphorylase Kinase, domain 1"/>
    <property type="match status" value="1"/>
</dbReference>
<feature type="binding site" evidence="9">
    <location>
        <position position="61"/>
    </location>
    <ligand>
        <name>ATP</name>
        <dbReference type="ChEBI" id="CHEBI:30616"/>
    </ligand>
</feature>
<dbReference type="KEGG" id="ptm:GSPATT00009110001"/>
<dbReference type="SMART" id="SM00220">
    <property type="entry name" value="S_TKc"/>
    <property type="match status" value="1"/>
</dbReference>
<dbReference type="OMA" id="GVIMHEC"/>
<proteinExistence type="inferred from homology"/>
<dbReference type="InterPro" id="IPR050236">
    <property type="entry name" value="Ser_Thr_kinase_AGC"/>
</dbReference>
<dbReference type="InterPro" id="IPR017441">
    <property type="entry name" value="Protein_kinase_ATP_BS"/>
</dbReference>
<organism evidence="13 14">
    <name type="scientific">Paramecium tetraurelia</name>
    <dbReference type="NCBI Taxonomy" id="5888"/>
    <lineage>
        <taxon>Eukaryota</taxon>
        <taxon>Sar</taxon>
        <taxon>Alveolata</taxon>
        <taxon>Ciliophora</taxon>
        <taxon>Intramacronucleata</taxon>
        <taxon>Oligohymenophorea</taxon>
        <taxon>Peniculida</taxon>
        <taxon>Parameciidae</taxon>
        <taxon>Paramecium</taxon>
    </lineage>
</organism>
<dbReference type="RefSeq" id="XP_001440115.1">
    <property type="nucleotide sequence ID" value="XM_001440078.1"/>
</dbReference>
<protein>
    <recommendedName>
        <fullName evidence="1">non-specific serine/threonine protein kinase</fullName>
        <ecNumber evidence="1">2.7.11.1</ecNumber>
    </recommendedName>
</protein>
<evidence type="ECO:0000256" key="4">
    <source>
        <dbReference type="ARBA" id="ARBA00022741"/>
    </source>
</evidence>
<dbReference type="Proteomes" id="UP000000600">
    <property type="component" value="Unassembled WGS sequence"/>
</dbReference>
<dbReference type="PROSITE" id="PS51285">
    <property type="entry name" value="AGC_KINASE_CTER"/>
    <property type="match status" value="1"/>
</dbReference>
<evidence type="ECO:0000259" key="11">
    <source>
        <dbReference type="PROSITE" id="PS50011"/>
    </source>
</evidence>
<dbReference type="eggNOG" id="KOG0598">
    <property type="taxonomic scope" value="Eukaryota"/>
</dbReference>
<dbReference type="GO" id="GO:0004674">
    <property type="term" value="F:protein serine/threonine kinase activity"/>
    <property type="evidence" value="ECO:0000318"/>
    <property type="project" value="GO_Central"/>
</dbReference>
<keyword evidence="6 9" id="KW-0067">ATP-binding</keyword>
<comment type="catalytic activity">
    <reaction evidence="8">
        <text>L-seryl-[protein] + ATP = O-phospho-L-seryl-[protein] + ADP + H(+)</text>
        <dbReference type="Rhea" id="RHEA:17989"/>
        <dbReference type="Rhea" id="RHEA-COMP:9863"/>
        <dbReference type="Rhea" id="RHEA-COMP:11604"/>
        <dbReference type="ChEBI" id="CHEBI:15378"/>
        <dbReference type="ChEBI" id="CHEBI:29999"/>
        <dbReference type="ChEBI" id="CHEBI:30616"/>
        <dbReference type="ChEBI" id="CHEBI:83421"/>
        <dbReference type="ChEBI" id="CHEBI:456216"/>
        <dbReference type="EC" id="2.7.11.1"/>
    </reaction>
</comment>
<gene>
    <name evidence="13" type="ORF">GSPATT00009110001</name>
</gene>
<evidence type="ECO:0000313" key="13">
    <source>
        <dbReference type="EMBL" id="CAK72718.1"/>
    </source>
</evidence>